<dbReference type="EMBL" id="JABSXK010000001">
    <property type="protein sequence ID" value="NRV10985.1"/>
    <property type="molecule type" value="Genomic_DNA"/>
</dbReference>
<dbReference type="RefSeq" id="WP_061114877.1">
    <property type="nucleotide sequence ID" value="NZ_CP010086.2"/>
</dbReference>
<dbReference type="STRING" id="1520.LF65_05525"/>
<protein>
    <submittedName>
        <fullName evidence="1">Uncharacterized protein</fullName>
    </submittedName>
</protein>
<reference evidence="3" key="1">
    <citation type="submission" date="2014-12" db="EMBL/GenBank/DDBJ databases">
        <title>Genome sequence of Clostridium beijerinckii strain 59B.</title>
        <authorList>
            <person name="Little G.T."/>
            <person name="Minton N.P."/>
        </authorList>
    </citation>
    <scope>NUCLEOTIDE SEQUENCE [LARGE SCALE GENOMIC DNA]</scope>
    <source>
        <strain evidence="3">59B</strain>
    </source>
</reference>
<proteinExistence type="predicted"/>
<dbReference type="EMBL" id="CP010086">
    <property type="protein sequence ID" value="AJH02036.2"/>
    <property type="molecule type" value="Genomic_DNA"/>
</dbReference>
<evidence type="ECO:0000313" key="1">
    <source>
        <dbReference type="EMBL" id="AJH02036.2"/>
    </source>
</evidence>
<organism evidence="1 3">
    <name type="scientific">Clostridium beijerinckii</name>
    <name type="common">Clostridium MP</name>
    <dbReference type="NCBI Taxonomy" id="1520"/>
    <lineage>
        <taxon>Bacteria</taxon>
        <taxon>Bacillati</taxon>
        <taxon>Bacillota</taxon>
        <taxon>Clostridia</taxon>
        <taxon>Eubacteriales</taxon>
        <taxon>Clostridiaceae</taxon>
        <taxon>Clostridium</taxon>
    </lineage>
</organism>
<dbReference type="AlphaFoldDB" id="A0A0B5QME9"/>
<dbReference type="Proteomes" id="UP000031866">
    <property type="component" value="Chromosome"/>
</dbReference>
<dbReference type="Proteomes" id="UP000821656">
    <property type="component" value="Unassembled WGS sequence"/>
</dbReference>
<evidence type="ECO:0000313" key="3">
    <source>
        <dbReference type="Proteomes" id="UP000031866"/>
    </source>
</evidence>
<dbReference type="KEGG" id="cbei:LF65_05525"/>
<gene>
    <name evidence="2" type="ORF">DFH45_003948</name>
    <name evidence="1" type="ORF">LF65_05525</name>
</gene>
<reference evidence="2" key="3">
    <citation type="submission" date="2020-05" db="EMBL/GenBank/DDBJ databases">
        <title>Genomic insights into acetone-butanol-ethanol (ABE) fermentation by sequencing solventogenic clostridia strains.</title>
        <authorList>
            <person name="Brown S."/>
        </authorList>
    </citation>
    <scope>NUCLEOTIDE SEQUENCE</scope>
    <source>
        <strain evidence="2">DJ126</strain>
    </source>
</reference>
<sequence>MDKDETLVNDKFEGLTAHEIWEKLYNKELGSKKSILEYIDLTKALKKGNASEEQITDTYNYIYTKIDSLKDFIKPNTIMYLKNALKSQLGKYVKEKDPKPINHFIEFFKEAYPENSRRKDFTWVLMDINSISEEQAWTTLTYINRECLSNYMTLSSAQKKDIIEVIEKVIARKNIKFINNMKSLKQFTDILGINIINDGKGFKVKHKII</sequence>
<name>A0A0B5QME9_CLOBE</name>
<reference evidence="1" key="2">
    <citation type="submission" date="2016-02" db="EMBL/GenBank/DDBJ databases">
        <title>Genome sequence of Clostridium beijerinckii strain 59B.</title>
        <authorList>
            <person name="Little G.T."/>
            <person name="Minton N.P."/>
        </authorList>
    </citation>
    <scope>NUCLEOTIDE SEQUENCE</scope>
    <source>
        <strain evidence="1">NCIMB 14988</strain>
    </source>
</reference>
<accession>A0A0B5QME9</accession>
<evidence type="ECO:0000313" key="2">
    <source>
        <dbReference type="EMBL" id="NRV10985.1"/>
    </source>
</evidence>